<evidence type="ECO:0000313" key="1">
    <source>
        <dbReference type="EMBL" id="MFD3003982.1"/>
    </source>
</evidence>
<protein>
    <submittedName>
        <fullName evidence="1">Uncharacterized protein</fullName>
    </submittedName>
</protein>
<name>A0ABW6C532_9BACT</name>
<accession>A0ABW6C532</accession>
<reference evidence="2" key="1">
    <citation type="journal article" date="2019" name="Int. J. Syst. Evol. Microbiol.">
        <title>The Global Catalogue of Microorganisms (GCM) 10K type strain sequencing project: providing services to taxonomists for standard genome sequencing and annotation.</title>
        <authorList>
            <consortium name="The Broad Institute Genomics Platform"/>
            <consortium name="The Broad Institute Genome Sequencing Center for Infectious Disease"/>
            <person name="Wu L."/>
            <person name="Ma J."/>
        </authorList>
    </citation>
    <scope>NUCLEOTIDE SEQUENCE [LARGE SCALE GENOMIC DNA]</scope>
    <source>
        <strain evidence="2">KCTC 23984</strain>
    </source>
</reference>
<evidence type="ECO:0000313" key="2">
    <source>
        <dbReference type="Proteomes" id="UP001597641"/>
    </source>
</evidence>
<organism evidence="1 2">
    <name type="scientific">Pontibacter toksunensis</name>
    <dbReference type="NCBI Taxonomy" id="1332631"/>
    <lineage>
        <taxon>Bacteria</taxon>
        <taxon>Pseudomonadati</taxon>
        <taxon>Bacteroidota</taxon>
        <taxon>Cytophagia</taxon>
        <taxon>Cytophagales</taxon>
        <taxon>Hymenobacteraceae</taxon>
        <taxon>Pontibacter</taxon>
    </lineage>
</organism>
<proteinExistence type="predicted"/>
<keyword evidence="2" id="KW-1185">Reference proteome</keyword>
<comment type="caution">
    <text evidence="1">The sequence shown here is derived from an EMBL/GenBank/DDBJ whole genome shotgun (WGS) entry which is preliminary data.</text>
</comment>
<dbReference type="RefSeq" id="WP_377492426.1">
    <property type="nucleotide sequence ID" value="NZ_JBHUOX010000061.1"/>
</dbReference>
<gene>
    <name evidence="1" type="ORF">ACFS7Z_26740</name>
</gene>
<dbReference type="EMBL" id="JBHUOX010000061">
    <property type="protein sequence ID" value="MFD3003982.1"/>
    <property type="molecule type" value="Genomic_DNA"/>
</dbReference>
<sequence>MGLGKERISFIGYDDDNCAVDYDIPIDGKWTDLTAQFTFKRHPSGLYVALLEGLSVLK</sequence>
<dbReference type="Proteomes" id="UP001597641">
    <property type="component" value="Unassembled WGS sequence"/>
</dbReference>